<comment type="caution">
    <text evidence="3">The sequence shown here is derived from an EMBL/GenBank/DDBJ whole genome shotgun (WGS) entry which is preliminary data.</text>
</comment>
<dbReference type="PROSITE" id="PS50222">
    <property type="entry name" value="EF_HAND_2"/>
    <property type="match status" value="2"/>
</dbReference>
<evidence type="ECO:0000313" key="4">
    <source>
        <dbReference type="Proteomes" id="UP000480266"/>
    </source>
</evidence>
<evidence type="ECO:0000256" key="1">
    <source>
        <dbReference type="SAM" id="SignalP"/>
    </source>
</evidence>
<gene>
    <name evidence="3" type="ORF">G4V63_27660</name>
</gene>
<dbReference type="SUPFAM" id="SSF47473">
    <property type="entry name" value="EF-hand"/>
    <property type="match status" value="1"/>
</dbReference>
<keyword evidence="4" id="KW-1185">Reference proteome</keyword>
<proteinExistence type="predicted"/>
<dbReference type="EMBL" id="JAAMRR010001407">
    <property type="protein sequence ID" value="NGX98845.1"/>
    <property type="molecule type" value="Genomic_DNA"/>
</dbReference>
<evidence type="ECO:0000259" key="2">
    <source>
        <dbReference type="PROSITE" id="PS50222"/>
    </source>
</evidence>
<feature type="chain" id="PRO_5029011121" description="EF-hand domain-containing protein" evidence="1">
    <location>
        <begin position="22"/>
        <end position="162"/>
    </location>
</feature>
<dbReference type="InterPro" id="IPR002048">
    <property type="entry name" value="EF_hand_dom"/>
</dbReference>
<dbReference type="InterPro" id="IPR011992">
    <property type="entry name" value="EF-hand-dom_pair"/>
</dbReference>
<dbReference type="GO" id="GO:0005509">
    <property type="term" value="F:calcium ion binding"/>
    <property type="evidence" value="ECO:0007669"/>
    <property type="project" value="InterPro"/>
</dbReference>
<sequence length="162" mass="17867">MLRLMIFAFTALILSAGSVLAQKSGTTEGGKTAKLTFSSIDIHNNGYFHLGDLELFVESVFRGMDHDDDGKITYGEFAAWDPGFLQVAGSEGRPEAYATATKILFSLWDLNGNGTINRNEMRRATTYDFTRADLDNDGVLTPAEFKNFSAILIFRAAIRPDL</sequence>
<keyword evidence="1" id="KW-0732">Signal</keyword>
<dbReference type="Proteomes" id="UP000480266">
    <property type="component" value="Unassembled WGS sequence"/>
</dbReference>
<dbReference type="AlphaFoldDB" id="A0A7C9RJ78"/>
<organism evidence="3 4">
    <name type="scientific">Candidatus Afipia apatlaquensis</name>
    <dbReference type="NCBI Taxonomy" id="2712852"/>
    <lineage>
        <taxon>Bacteria</taxon>
        <taxon>Pseudomonadati</taxon>
        <taxon>Pseudomonadota</taxon>
        <taxon>Alphaproteobacteria</taxon>
        <taxon>Hyphomicrobiales</taxon>
        <taxon>Nitrobacteraceae</taxon>
        <taxon>Afipia</taxon>
    </lineage>
</organism>
<feature type="domain" description="EF-hand" evidence="2">
    <location>
        <begin position="52"/>
        <end position="87"/>
    </location>
</feature>
<dbReference type="PROSITE" id="PS00018">
    <property type="entry name" value="EF_HAND_1"/>
    <property type="match status" value="3"/>
</dbReference>
<feature type="domain" description="EF-hand" evidence="2">
    <location>
        <begin position="96"/>
        <end position="131"/>
    </location>
</feature>
<evidence type="ECO:0000313" key="3">
    <source>
        <dbReference type="EMBL" id="NGX98845.1"/>
    </source>
</evidence>
<name>A0A7C9RJ78_9BRAD</name>
<protein>
    <recommendedName>
        <fullName evidence="2">EF-hand domain-containing protein</fullName>
    </recommendedName>
</protein>
<feature type="signal peptide" evidence="1">
    <location>
        <begin position="1"/>
        <end position="21"/>
    </location>
</feature>
<reference evidence="3" key="1">
    <citation type="submission" date="2020-02" db="EMBL/GenBank/DDBJ databases">
        <title>Draft genome sequence of Candidatus Afipia apatlaquensis IBT-C3, a potential strain for decolorization of textile dyes.</title>
        <authorList>
            <person name="Sanchez-Reyes A."/>
            <person name="Breton-Deval L."/>
            <person name="Mangelson H."/>
            <person name="Sanchez-Flores A."/>
        </authorList>
    </citation>
    <scope>NUCLEOTIDE SEQUENCE [LARGE SCALE GENOMIC DNA]</scope>
    <source>
        <strain evidence="3">IBT-C3</strain>
    </source>
</reference>
<dbReference type="Gene3D" id="1.10.238.10">
    <property type="entry name" value="EF-hand"/>
    <property type="match status" value="1"/>
</dbReference>
<accession>A0A7C9RJ78</accession>
<dbReference type="InterPro" id="IPR018247">
    <property type="entry name" value="EF_Hand_1_Ca_BS"/>
</dbReference>
<dbReference type="Pfam" id="PF13202">
    <property type="entry name" value="EF-hand_5"/>
    <property type="match status" value="3"/>
</dbReference>